<dbReference type="Pfam" id="PF01380">
    <property type="entry name" value="SIS"/>
    <property type="match status" value="1"/>
</dbReference>
<comment type="caution">
    <text evidence="6">The sequence shown here is derived from an EMBL/GenBank/DDBJ whole genome shotgun (WGS) entry which is preliminary data.</text>
</comment>
<evidence type="ECO:0000313" key="7">
    <source>
        <dbReference type="Proteomes" id="UP000823886"/>
    </source>
</evidence>
<dbReference type="SUPFAM" id="SSF53697">
    <property type="entry name" value="SIS domain"/>
    <property type="match status" value="1"/>
</dbReference>
<evidence type="ECO:0000259" key="4">
    <source>
        <dbReference type="PROSITE" id="PS51071"/>
    </source>
</evidence>
<feature type="domain" description="HTH rpiR-type" evidence="4">
    <location>
        <begin position="1"/>
        <end position="72"/>
    </location>
</feature>
<protein>
    <submittedName>
        <fullName evidence="6">MurR/RpiR family transcriptional regulator</fullName>
    </submittedName>
</protein>
<dbReference type="InterPro" id="IPR000281">
    <property type="entry name" value="HTH_RpiR"/>
</dbReference>
<dbReference type="CDD" id="cd05013">
    <property type="entry name" value="SIS_RpiR"/>
    <property type="match status" value="1"/>
</dbReference>
<evidence type="ECO:0000256" key="2">
    <source>
        <dbReference type="ARBA" id="ARBA00023125"/>
    </source>
</evidence>
<dbReference type="InterPro" id="IPR001347">
    <property type="entry name" value="SIS_dom"/>
</dbReference>
<dbReference type="Proteomes" id="UP000823886">
    <property type="component" value="Unassembled WGS sequence"/>
</dbReference>
<dbReference type="InterPro" id="IPR036388">
    <property type="entry name" value="WH-like_DNA-bd_sf"/>
</dbReference>
<name>A0A9D2PJ82_9FIRM</name>
<reference evidence="6" key="2">
    <citation type="submission" date="2021-04" db="EMBL/GenBank/DDBJ databases">
        <authorList>
            <person name="Gilroy R."/>
        </authorList>
    </citation>
    <scope>NUCLEOTIDE SEQUENCE</scope>
    <source>
        <strain evidence="6">ChiBcec2-3848</strain>
    </source>
</reference>
<dbReference type="InterPro" id="IPR046348">
    <property type="entry name" value="SIS_dom_sf"/>
</dbReference>
<dbReference type="InterPro" id="IPR047640">
    <property type="entry name" value="RpiR-like"/>
</dbReference>
<evidence type="ECO:0000256" key="1">
    <source>
        <dbReference type="ARBA" id="ARBA00023015"/>
    </source>
</evidence>
<evidence type="ECO:0000313" key="6">
    <source>
        <dbReference type="EMBL" id="HJC62058.1"/>
    </source>
</evidence>
<dbReference type="GO" id="GO:0097367">
    <property type="term" value="F:carbohydrate derivative binding"/>
    <property type="evidence" value="ECO:0007669"/>
    <property type="project" value="InterPro"/>
</dbReference>
<dbReference type="Gene3D" id="3.40.50.10490">
    <property type="entry name" value="Glucose-6-phosphate isomerase like protein, domain 1"/>
    <property type="match status" value="1"/>
</dbReference>
<feature type="domain" description="SIS" evidence="5">
    <location>
        <begin position="116"/>
        <end position="253"/>
    </location>
</feature>
<dbReference type="AlphaFoldDB" id="A0A9D2PJ82"/>
<dbReference type="InterPro" id="IPR035472">
    <property type="entry name" value="RpiR-like_SIS"/>
</dbReference>
<keyword evidence="3" id="KW-0804">Transcription</keyword>
<dbReference type="EMBL" id="DWVZ01000005">
    <property type="protein sequence ID" value="HJC62058.1"/>
    <property type="molecule type" value="Genomic_DNA"/>
</dbReference>
<dbReference type="InterPro" id="IPR009057">
    <property type="entry name" value="Homeodomain-like_sf"/>
</dbReference>
<evidence type="ECO:0000256" key="3">
    <source>
        <dbReference type="ARBA" id="ARBA00023163"/>
    </source>
</evidence>
<evidence type="ECO:0000259" key="5">
    <source>
        <dbReference type="PROSITE" id="PS51464"/>
    </source>
</evidence>
<dbReference type="PROSITE" id="PS51071">
    <property type="entry name" value="HTH_RPIR"/>
    <property type="match status" value="1"/>
</dbReference>
<dbReference type="PROSITE" id="PS51464">
    <property type="entry name" value="SIS"/>
    <property type="match status" value="1"/>
</dbReference>
<keyword evidence="2" id="KW-0238">DNA-binding</keyword>
<dbReference type="PANTHER" id="PTHR30514">
    <property type="entry name" value="GLUCOKINASE"/>
    <property type="match status" value="1"/>
</dbReference>
<dbReference type="PANTHER" id="PTHR30514:SF18">
    <property type="entry name" value="RPIR-FAMILY TRANSCRIPTIONAL REGULATOR"/>
    <property type="match status" value="1"/>
</dbReference>
<proteinExistence type="predicted"/>
<reference evidence="6" key="1">
    <citation type="journal article" date="2021" name="PeerJ">
        <title>Extensive microbial diversity within the chicken gut microbiome revealed by metagenomics and culture.</title>
        <authorList>
            <person name="Gilroy R."/>
            <person name="Ravi A."/>
            <person name="Getino M."/>
            <person name="Pursley I."/>
            <person name="Horton D.L."/>
            <person name="Alikhan N.F."/>
            <person name="Baker D."/>
            <person name="Gharbi K."/>
            <person name="Hall N."/>
            <person name="Watson M."/>
            <person name="Adriaenssens E.M."/>
            <person name="Foster-Nyarko E."/>
            <person name="Jarju S."/>
            <person name="Secka A."/>
            <person name="Antonio M."/>
            <person name="Oren A."/>
            <person name="Chaudhuri R.R."/>
            <person name="La Ragione R."/>
            <person name="Hildebrand F."/>
            <person name="Pallen M.J."/>
        </authorList>
    </citation>
    <scope>NUCLEOTIDE SEQUENCE</scope>
    <source>
        <strain evidence="6">ChiBcec2-3848</strain>
    </source>
</reference>
<accession>A0A9D2PJ82</accession>
<dbReference type="GO" id="GO:0003700">
    <property type="term" value="F:DNA-binding transcription factor activity"/>
    <property type="evidence" value="ECO:0007669"/>
    <property type="project" value="InterPro"/>
</dbReference>
<dbReference type="GO" id="GO:1901135">
    <property type="term" value="P:carbohydrate derivative metabolic process"/>
    <property type="evidence" value="ECO:0007669"/>
    <property type="project" value="InterPro"/>
</dbReference>
<dbReference type="Gene3D" id="1.10.10.10">
    <property type="entry name" value="Winged helix-like DNA-binding domain superfamily/Winged helix DNA-binding domain"/>
    <property type="match status" value="1"/>
</dbReference>
<dbReference type="SUPFAM" id="SSF46689">
    <property type="entry name" value="Homeodomain-like"/>
    <property type="match status" value="1"/>
</dbReference>
<dbReference type="GO" id="GO:0003677">
    <property type="term" value="F:DNA binding"/>
    <property type="evidence" value="ECO:0007669"/>
    <property type="project" value="UniProtKB-KW"/>
</dbReference>
<organism evidence="6 7">
    <name type="scientific">Candidatus Blautia merdavium</name>
    <dbReference type="NCBI Taxonomy" id="2838494"/>
    <lineage>
        <taxon>Bacteria</taxon>
        <taxon>Bacillati</taxon>
        <taxon>Bacillota</taxon>
        <taxon>Clostridia</taxon>
        <taxon>Lachnospirales</taxon>
        <taxon>Lachnospiraceae</taxon>
        <taxon>Blautia</taxon>
    </lineage>
</organism>
<sequence>MEADITKRLTKSEKRIHDFIETSTDEFLFMTIGQASDTLKISEATISRYARHMGYQDFKELKSAVLKKKSGRGAARKLAGTLMKDQGFHMENWLDFQKKCLEKTWEHLDMEAFLQGKEALRNAGRILIHGKNASAALGELLFFRLRRLGLPVMQIPSGGSEVLEGLVHASKGDLVIFFAFSKISREAKVILDYARTTGCRTLAFTGRTYIPPEERADINLYVYRGEEDEYHSMTSAAAMIDGLVIALTEDLGQLGTERLICLQKLKKQYQEK</sequence>
<dbReference type="Pfam" id="PF01418">
    <property type="entry name" value="HTH_6"/>
    <property type="match status" value="1"/>
</dbReference>
<gene>
    <name evidence="6" type="ORF">H9753_00375</name>
</gene>
<keyword evidence="1" id="KW-0805">Transcription regulation</keyword>